<comment type="caution">
    <text evidence="2">The sequence shown here is derived from an EMBL/GenBank/DDBJ whole genome shotgun (WGS) entry which is preliminary data.</text>
</comment>
<organism evidence="2 3">
    <name type="scientific">Salinivibrio kushneri</name>
    <dbReference type="NCBI Taxonomy" id="1908198"/>
    <lineage>
        <taxon>Bacteria</taxon>
        <taxon>Pseudomonadati</taxon>
        <taxon>Pseudomonadota</taxon>
        <taxon>Gammaproteobacteria</taxon>
        <taxon>Vibrionales</taxon>
        <taxon>Vibrionaceae</taxon>
        <taxon>Salinivibrio</taxon>
    </lineage>
</organism>
<feature type="transmembrane region" description="Helical" evidence="1">
    <location>
        <begin position="12"/>
        <end position="35"/>
    </location>
</feature>
<accession>A0AB36JW04</accession>
<evidence type="ECO:0008006" key="4">
    <source>
        <dbReference type="Google" id="ProtNLM"/>
    </source>
</evidence>
<reference evidence="2 3" key="1">
    <citation type="journal article" date="2017" name="Genome Announc.">
        <title>Draft Genome Sequences of Salinivibrio proteolyticus, Salinivibrio sharmensis, Salinivibrio siamensis, Salinivibrio costicola subsp. alcaliphilus, Salinivibrio costicola subsp. vallismortis, and 29 New Isolates Belonging to the Genus Salinivibrio.</title>
        <authorList>
            <person name="Lopez-Hermoso C."/>
            <person name="de la Haba R.R."/>
            <person name="Sanchez-Porro C."/>
            <person name="Bayliss S.C."/>
            <person name="Feil E.J."/>
            <person name="Ventosa A."/>
        </authorList>
    </citation>
    <scope>NUCLEOTIDE SEQUENCE [LARGE SCALE GENOMIC DNA]</scope>
    <source>
        <strain evidence="2 3">AL184</strain>
    </source>
</reference>
<keyword evidence="1" id="KW-0472">Membrane</keyword>
<keyword evidence="3" id="KW-1185">Reference proteome</keyword>
<dbReference type="EMBL" id="MUEK01000012">
    <property type="protein sequence ID" value="OOE38881.1"/>
    <property type="molecule type" value="Genomic_DNA"/>
</dbReference>
<keyword evidence="1" id="KW-0812">Transmembrane</keyword>
<gene>
    <name evidence="2" type="ORF">BZG00_11870</name>
</gene>
<sequence>MMLPKRNAPCRHSGVATIEFVGGFFAFWLMCAAWVEMSFMSYVSALGDLAISRAAQHAKKQKTEDFLPVFKQSLNDDSSLWHALIDVDNYRISVHYVNEYNTLATITEGCESEDEDDRETVCGEPEKAPIAIYNVSYDYQPTFNLFLDKNTLFSREMIVIQEYQRETFAL</sequence>
<evidence type="ECO:0000313" key="3">
    <source>
        <dbReference type="Proteomes" id="UP000189021"/>
    </source>
</evidence>
<evidence type="ECO:0000313" key="2">
    <source>
        <dbReference type="EMBL" id="OOE38881.1"/>
    </source>
</evidence>
<dbReference type="RefSeq" id="WP_069362147.1">
    <property type="nucleotide sequence ID" value="NZ_CP040021.1"/>
</dbReference>
<name>A0AB36JW04_9GAMM</name>
<dbReference type="Proteomes" id="UP000189021">
    <property type="component" value="Unassembled WGS sequence"/>
</dbReference>
<dbReference type="AlphaFoldDB" id="A0AB36JW04"/>
<evidence type="ECO:0000256" key="1">
    <source>
        <dbReference type="SAM" id="Phobius"/>
    </source>
</evidence>
<keyword evidence="1" id="KW-1133">Transmembrane helix</keyword>
<proteinExistence type="predicted"/>
<protein>
    <recommendedName>
        <fullName evidence="4">Pilus assembly protein</fullName>
    </recommendedName>
</protein>